<dbReference type="Pfam" id="PF00970">
    <property type="entry name" value="FAD_binding_6"/>
    <property type="match status" value="1"/>
</dbReference>
<sequence length="243" mass="27180">MAQPVHFKAVVDRVEQHDADVASFRLISEKRLPRFTPGQFIHLTLDEYDPSGFWPESRVFSVANAVADRRTLELTISRQGRYTRRILDEVHAGGTVWGKGPYGEFSIDGRNGSERAVLIAGGTGITPFCAFMDDALHERVLPLKEVTLYYGARTPELLIYQALARRCAAELPGFRMELMAERGGGGDVRTGRLNVEQIVRETGGAQGMLYFLSGPMAMIKSFQRTLIEEFRAEPSQVVIDAWE</sequence>
<evidence type="ECO:0000259" key="1">
    <source>
        <dbReference type="PROSITE" id="PS51384"/>
    </source>
</evidence>
<proteinExistence type="predicted"/>
<dbReference type="CDD" id="cd00322">
    <property type="entry name" value="FNR_like"/>
    <property type="match status" value="1"/>
</dbReference>
<keyword evidence="3" id="KW-1185">Reference proteome</keyword>
<protein>
    <submittedName>
        <fullName evidence="2">FAD-dependent oxidoreductase</fullName>
    </submittedName>
</protein>
<gene>
    <name evidence="2" type="ORF">IRI77_19900</name>
</gene>
<evidence type="ECO:0000313" key="2">
    <source>
        <dbReference type="EMBL" id="QOY85102.1"/>
    </source>
</evidence>
<name>A0A7S7SGR3_PALFE</name>
<dbReference type="Gene3D" id="3.40.50.80">
    <property type="entry name" value="Nucleotide-binding domain of ferredoxin-NADP reductase (FNR) module"/>
    <property type="match status" value="1"/>
</dbReference>
<dbReference type="Proteomes" id="UP000593892">
    <property type="component" value="Chromosome"/>
</dbReference>
<dbReference type="InterPro" id="IPR050415">
    <property type="entry name" value="MRET"/>
</dbReference>
<dbReference type="Gene3D" id="2.40.30.10">
    <property type="entry name" value="Translation factors"/>
    <property type="match status" value="1"/>
</dbReference>
<dbReference type="InterPro" id="IPR017938">
    <property type="entry name" value="Riboflavin_synthase-like_b-brl"/>
</dbReference>
<dbReference type="InterPro" id="IPR017927">
    <property type="entry name" value="FAD-bd_FR_type"/>
</dbReference>
<dbReference type="PRINTS" id="PR00371">
    <property type="entry name" value="FPNCR"/>
</dbReference>
<dbReference type="PROSITE" id="PS51384">
    <property type="entry name" value="FAD_FR"/>
    <property type="match status" value="1"/>
</dbReference>
<dbReference type="PANTHER" id="PTHR47354:SF5">
    <property type="entry name" value="PROTEIN RFBI"/>
    <property type="match status" value="1"/>
</dbReference>
<dbReference type="InterPro" id="IPR039261">
    <property type="entry name" value="FNR_nucleotide-bd"/>
</dbReference>
<dbReference type="SUPFAM" id="SSF63380">
    <property type="entry name" value="Riboflavin synthase domain-like"/>
    <property type="match status" value="1"/>
</dbReference>
<dbReference type="KEGG" id="pfer:IRI77_19900"/>
<organism evidence="2 3">
    <name type="scientific">Paludibaculum fermentans</name>
    <dbReference type="NCBI Taxonomy" id="1473598"/>
    <lineage>
        <taxon>Bacteria</taxon>
        <taxon>Pseudomonadati</taxon>
        <taxon>Acidobacteriota</taxon>
        <taxon>Terriglobia</taxon>
        <taxon>Bryobacterales</taxon>
        <taxon>Bryobacteraceae</taxon>
        <taxon>Paludibaculum</taxon>
    </lineage>
</organism>
<evidence type="ECO:0000313" key="3">
    <source>
        <dbReference type="Proteomes" id="UP000593892"/>
    </source>
</evidence>
<feature type="domain" description="FAD-binding FR-type" evidence="1">
    <location>
        <begin position="4"/>
        <end position="108"/>
    </location>
</feature>
<dbReference type="Pfam" id="PF00175">
    <property type="entry name" value="NAD_binding_1"/>
    <property type="match status" value="1"/>
</dbReference>
<dbReference type="AlphaFoldDB" id="A0A7S7SGR3"/>
<dbReference type="EMBL" id="CP063849">
    <property type="protein sequence ID" value="QOY85102.1"/>
    <property type="molecule type" value="Genomic_DNA"/>
</dbReference>
<accession>A0A7S7SGR3</accession>
<dbReference type="InterPro" id="IPR001433">
    <property type="entry name" value="OxRdtase_FAD/NAD-bd"/>
</dbReference>
<dbReference type="InterPro" id="IPR008333">
    <property type="entry name" value="Cbr1-like_FAD-bd_dom"/>
</dbReference>
<dbReference type="InterPro" id="IPR001709">
    <property type="entry name" value="Flavoprot_Pyr_Nucl_cyt_Rdtase"/>
</dbReference>
<dbReference type="RefSeq" id="WP_194446772.1">
    <property type="nucleotide sequence ID" value="NZ_CP063849.1"/>
</dbReference>
<dbReference type="PRINTS" id="PR00410">
    <property type="entry name" value="PHEHYDRXLASE"/>
</dbReference>
<dbReference type="PANTHER" id="PTHR47354">
    <property type="entry name" value="NADH OXIDOREDUCTASE HCR"/>
    <property type="match status" value="1"/>
</dbReference>
<dbReference type="SUPFAM" id="SSF52343">
    <property type="entry name" value="Ferredoxin reductase-like, C-terminal NADP-linked domain"/>
    <property type="match status" value="1"/>
</dbReference>
<reference evidence="2 3" key="1">
    <citation type="submission" date="2020-10" db="EMBL/GenBank/DDBJ databases">
        <title>Complete genome sequence of Paludibaculum fermentans P105T, a facultatively anaerobic acidobacterium capable of dissimilatory Fe(III) reduction.</title>
        <authorList>
            <person name="Dedysh S.N."/>
            <person name="Beletsky A.V."/>
            <person name="Kulichevskaya I.S."/>
            <person name="Mardanov A.V."/>
            <person name="Ravin N.V."/>
        </authorList>
    </citation>
    <scope>NUCLEOTIDE SEQUENCE [LARGE SCALE GENOMIC DNA]</scope>
    <source>
        <strain evidence="2 3">P105</strain>
    </source>
</reference>
<dbReference type="GO" id="GO:0016491">
    <property type="term" value="F:oxidoreductase activity"/>
    <property type="evidence" value="ECO:0007669"/>
    <property type="project" value="InterPro"/>
</dbReference>